<evidence type="ECO:0000313" key="1">
    <source>
        <dbReference type="EMBL" id="KAI0088809.1"/>
    </source>
</evidence>
<dbReference type="Proteomes" id="UP001055072">
    <property type="component" value="Unassembled WGS sequence"/>
</dbReference>
<accession>A0ACB8U3Z2</accession>
<evidence type="ECO:0000313" key="2">
    <source>
        <dbReference type="Proteomes" id="UP001055072"/>
    </source>
</evidence>
<gene>
    <name evidence="1" type="ORF">BDY19DRAFT_890680</name>
</gene>
<dbReference type="EMBL" id="MU274912">
    <property type="protein sequence ID" value="KAI0088809.1"/>
    <property type="molecule type" value="Genomic_DNA"/>
</dbReference>
<reference evidence="1" key="1">
    <citation type="journal article" date="2021" name="Environ. Microbiol.">
        <title>Gene family expansions and transcriptome signatures uncover fungal adaptations to wood decay.</title>
        <authorList>
            <person name="Hage H."/>
            <person name="Miyauchi S."/>
            <person name="Viragh M."/>
            <person name="Drula E."/>
            <person name="Min B."/>
            <person name="Chaduli D."/>
            <person name="Navarro D."/>
            <person name="Favel A."/>
            <person name="Norest M."/>
            <person name="Lesage-Meessen L."/>
            <person name="Balint B."/>
            <person name="Merenyi Z."/>
            <person name="de Eugenio L."/>
            <person name="Morin E."/>
            <person name="Martinez A.T."/>
            <person name="Baldrian P."/>
            <person name="Stursova M."/>
            <person name="Martinez M.J."/>
            <person name="Novotny C."/>
            <person name="Magnuson J.K."/>
            <person name="Spatafora J.W."/>
            <person name="Maurice S."/>
            <person name="Pangilinan J."/>
            <person name="Andreopoulos W."/>
            <person name="LaButti K."/>
            <person name="Hundley H."/>
            <person name="Na H."/>
            <person name="Kuo A."/>
            <person name="Barry K."/>
            <person name="Lipzen A."/>
            <person name="Henrissat B."/>
            <person name="Riley R."/>
            <person name="Ahrendt S."/>
            <person name="Nagy L.G."/>
            <person name="Grigoriev I.V."/>
            <person name="Martin F."/>
            <person name="Rosso M.N."/>
        </authorList>
    </citation>
    <scope>NUCLEOTIDE SEQUENCE</scope>
    <source>
        <strain evidence="1">CBS 384.51</strain>
    </source>
</reference>
<keyword evidence="2" id="KW-1185">Reference proteome</keyword>
<name>A0ACB8U3Z2_9APHY</name>
<proteinExistence type="predicted"/>
<protein>
    <submittedName>
        <fullName evidence="1">UPF0187-domain-containing protein</fullName>
    </submittedName>
</protein>
<sequence>MVAANPLFAGGHYYKKFQATVINDIWPEVLFFSLVGAMVTLVSEMTPHSLAISNQMLTVLGTVLGLVISFRTSTAYERFSEGRKLWTNIAIASRNLAQVIWIHVPFERVNKATGEKRPHLEVVIEKKSMINLVQAYSVAVKHMLRGEGGVYYSDLYPLISFLPRFSTHVERADEEDMLPLWKASNMDHDTHKTIHESNIVSRASTMPPSRSNSFPLPDSTGSDELTESEKRDSQFWYNSQGRLKRSKTFDPEAALPVLPSEHPLQPARNPPNASIYDFFPFLRIIKLITRPFRHHHKKSEPELPSSARGRSFTGKKIRPEAADSNVPVEIALFLTTYFSSLMRQGLLTPASATAMNSAISSLQDTVVNLERIKNTPLPFAYQAHLRISLWLYLFFLPFQIYSAFKWLTIPATAFASFLLIGFLEIGQEIENPFNYDLNDLDLDIFCLAIQRELHEVTAHTTPDPESFIFSQWNQPFAPGDRRNAREMMDDVEHSYHGLDTGMHHIRKTLLRSWRDVDEMTRHS</sequence>
<comment type="caution">
    <text evidence="1">The sequence shown here is derived from an EMBL/GenBank/DDBJ whole genome shotgun (WGS) entry which is preliminary data.</text>
</comment>
<organism evidence="1 2">
    <name type="scientific">Irpex rosettiformis</name>
    <dbReference type="NCBI Taxonomy" id="378272"/>
    <lineage>
        <taxon>Eukaryota</taxon>
        <taxon>Fungi</taxon>
        <taxon>Dikarya</taxon>
        <taxon>Basidiomycota</taxon>
        <taxon>Agaricomycotina</taxon>
        <taxon>Agaricomycetes</taxon>
        <taxon>Polyporales</taxon>
        <taxon>Irpicaceae</taxon>
        <taxon>Irpex</taxon>
    </lineage>
</organism>